<dbReference type="EMBL" id="CAJVPP010000559">
    <property type="protein sequence ID" value="CAG8493325.1"/>
    <property type="molecule type" value="Genomic_DNA"/>
</dbReference>
<sequence>MKADGIMKQNDETYDEILKITQSMIGIISYEDNKCFIDFGIRNFTSINDQPSNPVYANDLCHQGDQGDLGVHIYSDRQ</sequence>
<protein>
    <submittedName>
        <fullName evidence="1">14517_t:CDS:1</fullName>
    </submittedName>
</protein>
<name>A0A9N8ZG67_FUNMO</name>
<keyword evidence="2" id="KW-1185">Reference proteome</keyword>
<gene>
    <name evidence="1" type="ORF">FMOSSE_LOCUS3650</name>
</gene>
<comment type="caution">
    <text evidence="1">The sequence shown here is derived from an EMBL/GenBank/DDBJ whole genome shotgun (WGS) entry which is preliminary data.</text>
</comment>
<evidence type="ECO:0000313" key="2">
    <source>
        <dbReference type="Proteomes" id="UP000789375"/>
    </source>
</evidence>
<organism evidence="1 2">
    <name type="scientific">Funneliformis mosseae</name>
    <name type="common">Endomycorrhizal fungus</name>
    <name type="synonym">Glomus mosseae</name>
    <dbReference type="NCBI Taxonomy" id="27381"/>
    <lineage>
        <taxon>Eukaryota</taxon>
        <taxon>Fungi</taxon>
        <taxon>Fungi incertae sedis</taxon>
        <taxon>Mucoromycota</taxon>
        <taxon>Glomeromycotina</taxon>
        <taxon>Glomeromycetes</taxon>
        <taxon>Glomerales</taxon>
        <taxon>Glomeraceae</taxon>
        <taxon>Funneliformis</taxon>
    </lineage>
</organism>
<dbReference type="AlphaFoldDB" id="A0A9N8ZG67"/>
<proteinExistence type="predicted"/>
<evidence type="ECO:0000313" key="1">
    <source>
        <dbReference type="EMBL" id="CAG8493325.1"/>
    </source>
</evidence>
<reference evidence="1" key="1">
    <citation type="submission" date="2021-06" db="EMBL/GenBank/DDBJ databases">
        <authorList>
            <person name="Kallberg Y."/>
            <person name="Tangrot J."/>
            <person name="Rosling A."/>
        </authorList>
    </citation>
    <scope>NUCLEOTIDE SEQUENCE</scope>
    <source>
        <strain evidence="1">87-6 pot B 2015</strain>
    </source>
</reference>
<accession>A0A9N8ZG67</accession>
<dbReference type="Proteomes" id="UP000789375">
    <property type="component" value="Unassembled WGS sequence"/>
</dbReference>